<reference evidence="2" key="1">
    <citation type="submission" date="2023-03" db="EMBL/GenBank/DDBJ databases">
        <title>Massive genome expansion in bonnet fungi (Mycena s.s.) driven by repeated elements and novel gene families across ecological guilds.</title>
        <authorList>
            <consortium name="Lawrence Berkeley National Laboratory"/>
            <person name="Harder C.B."/>
            <person name="Miyauchi S."/>
            <person name="Viragh M."/>
            <person name="Kuo A."/>
            <person name="Thoen E."/>
            <person name="Andreopoulos B."/>
            <person name="Lu D."/>
            <person name="Skrede I."/>
            <person name="Drula E."/>
            <person name="Henrissat B."/>
            <person name="Morin E."/>
            <person name="Kohler A."/>
            <person name="Barry K."/>
            <person name="LaButti K."/>
            <person name="Morin E."/>
            <person name="Salamov A."/>
            <person name="Lipzen A."/>
            <person name="Mereny Z."/>
            <person name="Hegedus B."/>
            <person name="Baldrian P."/>
            <person name="Stursova M."/>
            <person name="Weitz H."/>
            <person name="Taylor A."/>
            <person name="Grigoriev I.V."/>
            <person name="Nagy L.G."/>
            <person name="Martin F."/>
            <person name="Kauserud H."/>
        </authorList>
    </citation>
    <scope>NUCLEOTIDE SEQUENCE</scope>
    <source>
        <strain evidence="2">CBHHK002</strain>
    </source>
</reference>
<dbReference type="EMBL" id="JARIHO010000073">
    <property type="protein sequence ID" value="KAJ7312269.1"/>
    <property type="molecule type" value="Genomic_DNA"/>
</dbReference>
<evidence type="ECO:0000313" key="3">
    <source>
        <dbReference type="Proteomes" id="UP001218218"/>
    </source>
</evidence>
<feature type="non-terminal residue" evidence="2">
    <location>
        <position position="264"/>
    </location>
</feature>
<dbReference type="AlphaFoldDB" id="A0AAD6Z965"/>
<keyword evidence="3" id="KW-1185">Reference proteome</keyword>
<name>A0AAD6Z965_9AGAR</name>
<evidence type="ECO:0000256" key="1">
    <source>
        <dbReference type="SAM" id="MobiDB-lite"/>
    </source>
</evidence>
<dbReference type="Pfam" id="PF14223">
    <property type="entry name" value="Retrotran_gag_2"/>
    <property type="match status" value="1"/>
</dbReference>
<protein>
    <submittedName>
        <fullName evidence="2">Uncharacterized protein</fullName>
    </submittedName>
</protein>
<sequence length="264" mass="29452">MAATATFNDVLLSSVPTLKITSDGNNFPIFSLRFLTSVDAKGYLGHFDGLEPRPTFEIAPLTQAQADELTVWDKAEWNSKTLILQRVPDSIALLLNLMPTVADIWNHIVGTYSTNGAYARTNLRSQFLQSKCPASGNVREFLDNLSTRRAELGRTNGMVMRRWQQWRGGKAYPAALAGIAARKATSHVIARSRKSRKIRRLRPRRRMLRRWTGTPKARGPGPSISPPTQTSLRCPSCSRCRTPKTGRCLTCKRSLPLVLSTSRT</sequence>
<accession>A0AAD6Z965</accession>
<feature type="region of interest" description="Disordered" evidence="1">
    <location>
        <begin position="211"/>
        <end position="232"/>
    </location>
</feature>
<proteinExistence type="predicted"/>
<evidence type="ECO:0000313" key="2">
    <source>
        <dbReference type="EMBL" id="KAJ7312269.1"/>
    </source>
</evidence>
<dbReference type="Proteomes" id="UP001218218">
    <property type="component" value="Unassembled WGS sequence"/>
</dbReference>
<comment type="caution">
    <text evidence="2">The sequence shown here is derived from an EMBL/GenBank/DDBJ whole genome shotgun (WGS) entry which is preliminary data.</text>
</comment>
<organism evidence="2 3">
    <name type="scientific">Mycena albidolilacea</name>
    <dbReference type="NCBI Taxonomy" id="1033008"/>
    <lineage>
        <taxon>Eukaryota</taxon>
        <taxon>Fungi</taxon>
        <taxon>Dikarya</taxon>
        <taxon>Basidiomycota</taxon>
        <taxon>Agaricomycotina</taxon>
        <taxon>Agaricomycetes</taxon>
        <taxon>Agaricomycetidae</taxon>
        <taxon>Agaricales</taxon>
        <taxon>Marasmiineae</taxon>
        <taxon>Mycenaceae</taxon>
        <taxon>Mycena</taxon>
    </lineage>
</organism>
<gene>
    <name evidence="2" type="ORF">DFH08DRAFT_897222</name>
</gene>